<keyword evidence="1" id="KW-0732">Signal</keyword>
<name>A0A1A8XP14_9RHOO</name>
<dbReference type="Proteomes" id="UP000199600">
    <property type="component" value="Unassembled WGS sequence"/>
</dbReference>
<organism evidence="2 3">
    <name type="scientific">Candidatus Propionivibrio aalborgensis</name>
    <dbReference type="NCBI Taxonomy" id="1860101"/>
    <lineage>
        <taxon>Bacteria</taxon>
        <taxon>Pseudomonadati</taxon>
        <taxon>Pseudomonadota</taxon>
        <taxon>Betaproteobacteria</taxon>
        <taxon>Rhodocyclales</taxon>
        <taxon>Rhodocyclaceae</taxon>
        <taxon>Propionivibrio</taxon>
    </lineage>
</organism>
<evidence type="ECO:0000313" key="3">
    <source>
        <dbReference type="Proteomes" id="UP000199600"/>
    </source>
</evidence>
<reference evidence="2 3" key="1">
    <citation type="submission" date="2016-06" db="EMBL/GenBank/DDBJ databases">
        <authorList>
            <person name="Kjaerup R.B."/>
            <person name="Dalgaard T.S."/>
            <person name="Juul-Madsen H.R."/>
        </authorList>
    </citation>
    <scope>NUCLEOTIDE SEQUENCE [LARGE SCALE GENOMIC DNA]</scope>
    <source>
        <strain evidence="2">2</strain>
    </source>
</reference>
<dbReference type="InterPro" id="IPR011050">
    <property type="entry name" value="Pectin_lyase_fold/virulence"/>
</dbReference>
<proteinExistence type="predicted"/>
<dbReference type="AlphaFoldDB" id="A0A1A8XP14"/>
<protein>
    <recommendedName>
        <fullName evidence="4">Right handed beta helix domain-containing protein</fullName>
    </recommendedName>
</protein>
<gene>
    <name evidence="2" type="ORF">PROAA_1630005</name>
</gene>
<sequence>MNRSTCIALCLALCAILPTLSSARVIRVGPDGDVQKISEAARLAKDGDIVEIASGEWRGDVALWGQKQLTIRGVGGRPILIADGKSAEGKAIWVIRNGDFMIDNIEFRGARVADGNGAGIRFEGGKLLVRNCVFLDNQNGILTSNNEKAELTIESSLFAEAPKQGHLLHLLYAGHIASLKISGSRFHSGQNAHLIKSRARKTDIRYSLILDGPTGTASYEVDLPNGGQATLIGNVIGQSVATSNPVLVAYGAEGNAWPSSSLVLSHNTFISDGFKPAWFIRAWPKQLPAGFRVHTFNNLISGIGLFDYGLPGIHQGNYPVWSSAFAGKDVLNFRLNSLSWLRGIVGRPSIEGLDIGPTAEFSLPIGSTERSMPEKLMPGAFQ</sequence>
<dbReference type="InterPro" id="IPR012334">
    <property type="entry name" value="Pectin_lyas_fold"/>
</dbReference>
<dbReference type="EMBL" id="FLQY01000072">
    <property type="protein sequence ID" value="SBT05688.1"/>
    <property type="molecule type" value="Genomic_DNA"/>
</dbReference>
<evidence type="ECO:0000256" key="1">
    <source>
        <dbReference type="SAM" id="SignalP"/>
    </source>
</evidence>
<feature type="chain" id="PRO_5008381648" description="Right handed beta helix domain-containing protein" evidence="1">
    <location>
        <begin position="24"/>
        <end position="382"/>
    </location>
</feature>
<dbReference type="SUPFAM" id="SSF51126">
    <property type="entry name" value="Pectin lyase-like"/>
    <property type="match status" value="1"/>
</dbReference>
<evidence type="ECO:0008006" key="4">
    <source>
        <dbReference type="Google" id="ProtNLM"/>
    </source>
</evidence>
<evidence type="ECO:0000313" key="2">
    <source>
        <dbReference type="EMBL" id="SBT05688.1"/>
    </source>
</evidence>
<accession>A0A1A8XP14</accession>
<feature type="signal peptide" evidence="1">
    <location>
        <begin position="1"/>
        <end position="23"/>
    </location>
</feature>
<keyword evidence="3" id="KW-1185">Reference proteome</keyword>
<dbReference type="Gene3D" id="2.160.20.10">
    <property type="entry name" value="Single-stranded right-handed beta-helix, Pectin lyase-like"/>
    <property type="match status" value="1"/>
</dbReference>